<keyword evidence="2" id="KW-1185">Reference proteome</keyword>
<dbReference type="RefSeq" id="WP_207466351.1">
    <property type="nucleotide sequence ID" value="NZ_JAFNAW010000008.1"/>
</dbReference>
<name>A0ABV7IEX2_9RHOB</name>
<evidence type="ECO:0008006" key="3">
    <source>
        <dbReference type="Google" id="ProtNLM"/>
    </source>
</evidence>
<gene>
    <name evidence="1" type="ORF">ACFOD7_01005</name>
</gene>
<sequence>MTNQVQVSNEVLTLDMCREKLLDGWELHVVCAEDPVPAQNTVRGSWYLVAFEPETGRFGVVVTQRDLYRERRRAEQSGRRLDPSDYTYKEIKTTTGLFNAQIDLGITATVIPGAKGITMVARL</sequence>
<accession>A0ABV7IEX2</accession>
<organism evidence="1 2">
    <name type="scientific">Paracoccus fontiphilus</name>
    <dbReference type="NCBI Taxonomy" id="1815556"/>
    <lineage>
        <taxon>Bacteria</taxon>
        <taxon>Pseudomonadati</taxon>
        <taxon>Pseudomonadota</taxon>
        <taxon>Alphaproteobacteria</taxon>
        <taxon>Rhodobacterales</taxon>
        <taxon>Paracoccaceae</taxon>
        <taxon>Paracoccus</taxon>
    </lineage>
</organism>
<comment type="caution">
    <text evidence="1">The sequence shown here is derived from an EMBL/GenBank/DDBJ whole genome shotgun (WGS) entry which is preliminary data.</text>
</comment>
<dbReference type="EMBL" id="JBHRTE010000004">
    <property type="protein sequence ID" value="MFC3166626.1"/>
    <property type="molecule type" value="Genomic_DNA"/>
</dbReference>
<evidence type="ECO:0000313" key="1">
    <source>
        <dbReference type="EMBL" id="MFC3166626.1"/>
    </source>
</evidence>
<proteinExistence type="predicted"/>
<dbReference type="Proteomes" id="UP001595557">
    <property type="component" value="Unassembled WGS sequence"/>
</dbReference>
<protein>
    <recommendedName>
        <fullName evidence="3">Lipocalin-like domain-containing protein</fullName>
    </recommendedName>
</protein>
<evidence type="ECO:0000313" key="2">
    <source>
        <dbReference type="Proteomes" id="UP001595557"/>
    </source>
</evidence>
<reference evidence="2" key="1">
    <citation type="journal article" date="2019" name="Int. J. Syst. Evol. Microbiol.">
        <title>The Global Catalogue of Microorganisms (GCM) 10K type strain sequencing project: providing services to taxonomists for standard genome sequencing and annotation.</title>
        <authorList>
            <consortium name="The Broad Institute Genomics Platform"/>
            <consortium name="The Broad Institute Genome Sequencing Center for Infectious Disease"/>
            <person name="Wu L."/>
            <person name="Ma J."/>
        </authorList>
    </citation>
    <scope>NUCLEOTIDE SEQUENCE [LARGE SCALE GENOMIC DNA]</scope>
    <source>
        <strain evidence="2">KCTC 52239</strain>
    </source>
</reference>